<proteinExistence type="predicted"/>
<evidence type="ECO:0000313" key="3">
    <source>
        <dbReference type="Proteomes" id="UP000622552"/>
    </source>
</evidence>
<evidence type="ECO:0000259" key="1">
    <source>
        <dbReference type="Pfam" id="PF25547"/>
    </source>
</evidence>
<gene>
    <name evidence="2" type="ORF">IW245_002063</name>
</gene>
<sequence length="286" mass="29678">MIGEPSSDLWRAVRAVYDSWPPDSEDVAAQLATDLGRLRTQAGEGRDGVRRLVRAVNGSWLDAAGDDMAAGLTRNGERWNTVCQLAEHQATLAGRYAQRLADVKTTITAGIAGNDRLYQLLDAVPMLHPVRDRLVDNLAHSFRDLVAEQPTGTANDPTVGLCIGASVSVPGLSFSWTGCVIEAPDGSVGLTSSHAGGLSNTLGVSATAGVGVQLSDGDTVMDQEGPFNNVSVSGGEELGVSVDADWGTGTNGQPVHTGTALVGIGAGASGRIGRSETHVWEIIPGR</sequence>
<dbReference type="Proteomes" id="UP000622552">
    <property type="component" value="Unassembled WGS sequence"/>
</dbReference>
<accession>A0A8J7GMS9</accession>
<evidence type="ECO:0000313" key="2">
    <source>
        <dbReference type="EMBL" id="MBG6135869.1"/>
    </source>
</evidence>
<dbReference type="Pfam" id="PF25547">
    <property type="entry name" value="WXG100_2"/>
    <property type="match status" value="1"/>
</dbReference>
<dbReference type="AlphaFoldDB" id="A0A8J7GMS9"/>
<keyword evidence="3" id="KW-1185">Reference proteome</keyword>
<name>A0A8J7GMS9_9ACTN</name>
<protein>
    <recommendedName>
        <fullName evidence="1">Outer membrane channel protein CpnT-like N-terminal domain-containing protein</fullName>
    </recommendedName>
</protein>
<dbReference type="RefSeq" id="WP_197002925.1">
    <property type="nucleotide sequence ID" value="NZ_BONS01000002.1"/>
</dbReference>
<dbReference type="EMBL" id="JADOUF010000001">
    <property type="protein sequence ID" value="MBG6135869.1"/>
    <property type="molecule type" value="Genomic_DNA"/>
</dbReference>
<feature type="domain" description="Outer membrane channel protein CpnT-like N-terminal" evidence="1">
    <location>
        <begin position="1"/>
        <end position="139"/>
    </location>
</feature>
<comment type="caution">
    <text evidence="2">The sequence shown here is derived from an EMBL/GenBank/DDBJ whole genome shotgun (WGS) entry which is preliminary data.</text>
</comment>
<organism evidence="2 3">
    <name type="scientific">Longispora fulva</name>
    <dbReference type="NCBI Taxonomy" id="619741"/>
    <lineage>
        <taxon>Bacteria</taxon>
        <taxon>Bacillati</taxon>
        <taxon>Actinomycetota</taxon>
        <taxon>Actinomycetes</taxon>
        <taxon>Micromonosporales</taxon>
        <taxon>Micromonosporaceae</taxon>
        <taxon>Longispora</taxon>
    </lineage>
</organism>
<dbReference type="InterPro" id="IPR057746">
    <property type="entry name" value="CpnT-like_N"/>
</dbReference>
<reference evidence="2" key="1">
    <citation type="submission" date="2020-11" db="EMBL/GenBank/DDBJ databases">
        <title>Sequencing the genomes of 1000 actinobacteria strains.</title>
        <authorList>
            <person name="Klenk H.-P."/>
        </authorList>
    </citation>
    <scope>NUCLEOTIDE SEQUENCE</scope>
    <source>
        <strain evidence="2">DSM 45356</strain>
    </source>
</reference>